<organism evidence="1">
    <name type="scientific">Oryza sativa subsp. japonica</name>
    <name type="common">Rice</name>
    <dbReference type="NCBI Taxonomy" id="39947"/>
    <lineage>
        <taxon>Eukaryota</taxon>
        <taxon>Viridiplantae</taxon>
        <taxon>Streptophyta</taxon>
        <taxon>Embryophyta</taxon>
        <taxon>Tracheophyta</taxon>
        <taxon>Spermatophyta</taxon>
        <taxon>Magnoliopsida</taxon>
        <taxon>Liliopsida</taxon>
        <taxon>Poales</taxon>
        <taxon>Poaceae</taxon>
        <taxon>BOP clade</taxon>
        <taxon>Oryzoideae</taxon>
        <taxon>Oryzeae</taxon>
        <taxon>Oryzinae</taxon>
        <taxon>Oryza</taxon>
        <taxon>Oryza sativa</taxon>
    </lineage>
</organism>
<protein>
    <submittedName>
        <fullName evidence="1">Uncharacterized protein</fullName>
    </submittedName>
</protein>
<dbReference type="EMBL" id="DP000010">
    <property type="protein sequence ID" value="ABA94248.1"/>
    <property type="molecule type" value="Genomic_DNA"/>
</dbReference>
<accession>Q2R2P9</accession>
<name>Q2R2P9_ORYSJ</name>
<reference evidence="1" key="3">
    <citation type="submission" date="2006-01" db="EMBL/GenBank/DDBJ databases">
        <authorList>
            <person name="Buell R."/>
        </authorList>
    </citation>
    <scope>NUCLEOTIDE SEQUENCE</scope>
</reference>
<reference evidence="1" key="1">
    <citation type="journal article" date="2005" name="BMC Biol.">
        <title>The sequence of rice chromosomes 11 and 12, rich in disease resistance genes and recent gene duplications.</title>
        <authorList>
            <consortium name="The rice chromosomes 11 and 12 sequencing consortia"/>
        </authorList>
    </citation>
    <scope>NUCLEOTIDE SEQUENCE [LARGE SCALE GENOMIC DNA]</scope>
</reference>
<proteinExistence type="predicted"/>
<evidence type="ECO:0000313" key="1">
    <source>
        <dbReference type="EMBL" id="ABA94248.1"/>
    </source>
</evidence>
<dbReference type="AlphaFoldDB" id="Q2R2P9"/>
<gene>
    <name evidence="1" type="ordered locus">LOC_Os11g35070</name>
</gene>
<sequence>MTSGRGPWGTRSTMGGSHIMVNYYTLLGHCFTFLGDDDDDDQWCCDDYEQHGEGRR</sequence>
<reference evidence="1" key="2">
    <citation type="submission" date="2005-04" db="EMBL/GenBank/DDBJ databases">
        <authorList>
            <person name="Buell C.R."/>
            <person name="Wing R.A."/>
            <person name="McCombie W.A."/>
            <person name="Ouyang S."/>
        </authorList>
    </citation>
    <scope>NUCLEOTIDE SEQUENCE</scope>
</reference>